<dbReference type="Proteomes" id="UP000587527">
    <property type="component" value="Unassembled WGS sequence"/>
</dbReference>
<keyword evidence="2" id="KW-0732">Signal</keyword>
<accession>A0A841BKB4</accession>
<evidence type="ECO:0000313" key="3">
    <source>
        <dbReference type="EMBL" id="MBB5867321.1"/>
    </source>
</evidence>
<dbReference type="AlphaFoldDB" id="A0A841BKB4"/>
<dbReference type="Gene3D" id="2.60.120.200">
    <property type="match status" value="1"/>
</dbReference>
<sequence>MKTSTGRRTGVIAAVCIAVAAMLANPQPAAAATSVNENFEDSVADGFTVPTGAYTVISDGSKDYRTTSSAARAVVGDPTSTNVEVRADIKVASWATPTARTAGLMARYTDTNNYYLFIYEDGQLRIGKKVGGTLTTVASKAFALTTGAWYAFAATVTGNSLTLSVNGVEQLSTTTTGLTAGKVGLLSFNGDVRYDNVVATDIPAPPTTSAYDTAVLADAPVGYWRLGDGGSTVADSSGNGHTGTYTGAPATTTLPNGDPATTFNGSSQYASIADGDYLSIPTTGRITVEAWLRPDVLQFAHQESTGYVHWLGKGTAGQHEYTARIYSLTNSENRPNRISGYSFNLGGGLGAGSYFQDTVTAGQWIHYTLVINTQSVSGYPTGYTKVYKNGVLRDQDSLQDYGIIPGNGTAPLRIGTRDLASYFQGAIGKVAVYGQELSGTRIAAHYAAM</sequence>
<feature type="signal peptide" evidence="2">
    <location>
        <begin position="1"/>
        <end position="31"/>
    </location>
</feature>
<feature type="compositionally biased region" description="Low complexity" evidence="1">
    <location>
        <begin position="242"/>
        <end position="253"/>
    </location>
</feature>
<gene>
    <name evidence="3" type="ORF">F4553_000700</name>
</gene>
<evidence type="ECO:0000256" key="2">
    <source>
        <dbReference type="SAM" id="SignalP"/>
    </source>
</evidence>
<feature type="chain" id="PRO_5032900721" description="LamG domain-containing protein" evidence="2">
    <location>
        <begin position="32"/>
        <end position="449"/>
    </location>
</feature>
<feature type="region of interest" description="Disordered" evidence="1">
    <location>
        <begin position="232"/>
        <end position="261"/>
    </location>
</feature>
<proteinExistence type="predicted"/>
<dbReference type="SUPFAM" id="SSF49899">
    <property type="entry name" value="Concanavalin A-like lectins/glucanases"/>
    <property type="match status" value="2"/>
</dbReference>
<reference evidence="3 4" key="1">
    <citation type="submission" date="2020-08" db="EMBL/GenBank/DDBJ databases">
        <title>Sequencing the genomes of 1000 actinobacteria strains.</title>
        <authorList>
            <person name="Klenk H.-P."/>
        </authorList>
    </citation>
    <scope>NUCLEOTIDE SEQUENCE [LARGE SCALE GENOMIC DNA]</scope>
    <source>
        <strain evidence="3 4">DSM 45362</strain>
    </source>
</reference>
<comment type="caution">
    <text evidence="3">The sequence shown here is derived from an EMBL/GenBank/DDBJ whole genome shotgun (WGS) entry which is preliminary data.</text>
</comment>
<keyword evidence="4" id="KW-1185">Reference proteome</keyword>
<name>A0A841BKB4_9ACTN</name>
<evidence type="ECO:0000313" key="4">
    <source>
        <dbReference type="Proteomes" id="UP000587527"/>
    </source>
</evidence>
<organism evidence="3 4">
    <name type="scientific">Allocatelliglobosispora scoriae</name>
    <dbReference type="NCBI Taxonomy" id="643052"/>
    <lineage>
        <taxon>Bacteria</taxon>
        <taxon>Bacillati</taxon>
        <taxon>Actinomycetota</taxon>
        <taxon>Actinomycetes</taxon>
        <taxon>Micromonosporales</taxon>
        <taxon>Micromonosporaceae</taxon>
        <taxon>Allocatelliglobosispora</taxon>
    </lineage>
</organism>
<dbReference type="Pfam" id="PF13385">
    <property type="entry name" value="Laminin_G_3"/>
    <property type="match status" value="2"/>
</dbReference>
<evidence type="ECO:0000256" key="1">
    <source>
        <dbReference type="SAM" id="MobiDB-lite"/>
    </source>
</evidence>
<dbReference type="Gene3D" id="2.60.120.560">
    <property type="entry name" value="Exo-inulinase, domain 1"/>
    <property type="match status" value="1"/>
</dbReference>
<evidence type="ECO:0008006" key="5">
    <source>
        <dbReference type="Google" id="ProtNLM"/>
    </source>
</evidence>
<dbReference type="RefSeq" id="WP_184831907.1">
    <property type="nucleotide sequence ID" value="NZ_JACHMN010000001.1"/>
</dbReference>
<dbReference type="EMBL" id="JACHMN010000001">
    <property type="protein sequence ID" value="MBB5867321.1"/>
    <property type="molecule type" value="Genomic_DNA"/>
</dbReference>
<dbReference type="InterPro" id="IPR013320">
    <property type="entry name" value="ConA-like_dom_sf"/>
</dbReference>
<protein>
    <recommendedName>
        <fullName evidence="5">LamG domain-containing protein</fullName>
    </recommendedName>
</protein>